<dbReference type="EMBL" id="JAURVH010001513">
    <property type="protein sequence ID" value="KAK5935188.1"/>
    <property type="molecule type" value="Genomic_DNA"/>
</dbReference>
<gene>
    <name evidence="2" type="ORF">CgunFtcFv8_020571</name>
</gene>
<comment type="caution">
    <text evidence="2">The sequence shown here is derived from an EMBL/GenBank/DDBJ whole genome shotgun (WGS) entry which is preliminary data.</text>
</comment>
<accession>A0AAN8ENJ5</accession>
<reference evidence="2 3" key="1">
    <citation type="journal article" date="2023" name="Mol. Biol. Evol.">
        <title>Genomics of Secondarily Temperate Adaptation in the Only Non-Antarctic Icefish.</title>
        <authorList>
            <person name="Rivera-Colon A.G."/>
            <person name="Rayamajhi N."/>
            <person name="Minhas B.F."/>
            <person name="Madrigal G."/>
            <person name="Bilyk K.T."/>
            <person name="Yoon V."/>
            <person name="Hune M."/>
            <person name="Gregory S."/>
            <person name="Cheng C.H.C."/>
            <person name="Catchen J.M."/>
        </authorList>
    </citation>
    <scope>NUCLEOTIDE SEQUENCE [LARGE SCALE GENOMIC DNA]</scope>
    <source>
        <tissue evidence="2">White muscle</tissue>
    </source>
</reference>
<name>A0AAN8ENJ5_CHAGU</name>
<dbReference type="AlphaFoldDB" id="A0AAN8ENJ5"/>
<feature type="compositionally biased region" description="Polar residues" evidence="1">
    <location>
        <begin position="49"/>
        <end position="66"/>
    </location>
</feature>
<evidence type="ECO:0000313" key="3">
    <source>
        <dbReference type="Proteomes" id="UP001331515"/>
    </source>
</evidence>
<sequence>MGQEHLKITQNAPACHSSAPCCSIVQSLHPSRHSYTDNPANEGPRPQGGVSSRDSNASKASGQSGLILSQWPHELLNWKCT</sequence>
<feature type="region of interest" description="Disordered" evidence="1">
    <location>
        <begin position="32"/>
        <end position="66"/>
    </location>
</feature>
<organism evidence="2 3">
    <name type="scientific">Champsocephalus gunnari</name>
    <name type="common">Mackerel icefish</name>
    <dbReference type="NCBI Taxonomy" id="52237"/>
    <lineage>
        <taxon>Eukaryota</taxon>
        <taxon>Metazoa</taxon>
        <taxon>Chordata</taxon>
        <taxon>Craniata</taxon>
        <taxon>Vertebrata</taxon>
        <taxon>Euteleostomi</taxon>
        <taxon>Actinopterygii</taxon>
        <taxon>Neopterygii</taxon>
        <taxon>Teleostei</taxon>
        <taxon>Neoteleostei</taxon>
        <taxon>Acanthomorphata</taxon>
        <taxon>Eupercaria</taxon>
        <taxon>Perciformes</taxon>
        <taxon>Notothenioidei</taxon>
        <taxon>Channichthyidae</taxon>
        <taxon>Champsocephalus</taxon>
    </lineage>
</organism>
<evidence type="ECO:0000313" key="2">
    <source>
        <dbReference type="EMBL" id="KAK5935188.1"/>
    </source>
</evidence>
<proteinExistence type="predicted"/>
<keyword evidence="3" id="KW-1185">Reference proteome</keyword>
<evidence type="ECO:0000256" key="1">
    <source>
        <dbReference type="SAM" id="MobiDB-lite"/>
    </source>
</evidence>
<dbReference type="Proteomes" id="UP001331515">
    <property type="component" value="Unassembled WGS sequence"/>
</dbReference>
<protein>
    <submittedName>
        <fullName evidence="2">Uncharacterized protein</fullName>
    </submittedName>
</protein>